<dbReference type="KEGG" id="mros:EHO51_11825"/>
<organism evidence="2 3">
    <name type="scientific">Methylocystis rosea</name>
    <dbReference type="NCBI Taxonomy" id="173366"/>
    <lineage>
        <taxon>Bacteria</taxon>
        <taxon>Pseudomonadati</taxon>
        <taxon>Pseudomonadota</taxon>
        <taxon>Alphaproteobacteria</taxon>
        <taxon>Hyphomicrobiales</taxon>
        <taxon>Methylocystaceae</taxon>
        <taxon>Methylocystis</taxon>
    </lineage>
</organism>
<dbReference type="EMBL" id="CP034086">
    <property type="protein sequence ID" value="AZG77366.1"/>
    <property type="molecule type" value="Genomic_DNA"/>
</dbReference>
<accession>A0A3G8M692</accession>
<dbReference type="PANTHER" id="PTHR46401:SF9">
    <property type="entry name" value="MANNOSYLTRANSFERASE A"/>
    <property type="match status" value="1"/>
</dbReference>
<dbReference type="InterPro" id="IPR001296">
    <property type="entry name" value="Glyco_trans_1"/>
</dbReference>
<dbReference type="Proteomes" id="UP000273982">
    <property type="component" value="Chromosome"/>
</dbReference>
<reference evidence="2 3" key="1">
    <citation type="submission" date="2018-11" db="EMBL/GenBank/DDBJ databases">
        <title>Genome squencing of methanotrophic bacteria isolated from alkaline groundwater in Korea.</title>
        <authorList>
            <person name="Nguyen L.N."/>
        </authorList>
    </citation>
    <scope>NUCLEOTIDE SEQUENCE [LARGE SCALE GENOMIC DNA]</scope>
    <source>
        <strain evidence="2 3">GW6</strain>
    </source>
</reference>
<proteinExistence type="predicted"/>
<evidence type="ECO:0000259" key="1">
    <source>
        <dbReference type="Pfam" id="PF00534"/>
    </source>
</evidence>
<dbReference type="AlphaFoldDB" id="A0A3G8M692"/>
<dbReference type="GO" id="GO:0016757">
    <property type="term" value="F:glycosyltransferase activity"/>
    <property type="evidence" value="ECO:0007669"/>
    <property type="project" value="InterPro"/>
</dbReference>
<evidence type="ECO:0000313" key="2">
    <source>
        <dbReference type="EMBL" id="AZG77366.1"/>
    </source>
</evidence>
<protein>
    <submittedName>
        <fullName evidence="2">Glycosyltransferase family 1 protein</fullName>
    </submittedName>
</protein>
<name>A0A3G8M692_9HYPH</name>
<dbReference type="SUPFAM" id="SSF53756">
    <property type="entry name" value="UDP-Glycosyltransferase/glycogen phosphorylase"/>
    <property type="match status" value="1"/>
</dbReference>
<keyword evidence="2" id="KW-0808">Transferase</keyword>
<dbReference type="RefSeq" id="WP_124739067.1">
    <property type="nucleotide sequence ID" value="NZ_CP034086.1"/>
</dbReference>
<gene>
    <name evidence="2" type="ORF">EHO51_11825</name>
</gene>
<dbReference type="Pfam" id="PF00534">
    <property type="entry name" value="Glycos_transf_1"/>
    <property type="match status" value="1"/>
</dbReference>
<dbReference type="Gene3D" id="3.40.50.2000">
    <property type="entry name" value="Glycogen Phosphorylase B"/>
    <property type="match status" value="1"/>
</dbReference>
<evidence type="ECO:0000313" key="3">
    <source>
        <dbReference type="Proteomes" id="UP000273982"/>
    </source>
</evidence>
<dbReference type="CDD" id="cd03809">
    <property type="entry name" value="GT4_MtfB-like"/>
    <property type="match status" value="1"/>
</dbReference>
<dbReference type="PANTHER" id="PTHR46401">
    <property type="entry name" value="GLYCOSYLTRANSFERASE WBBK-RELATED"/>
    <property type="match status" value="1"/>
</dbReference>
<feature type="domain" description="Glycosyl transferase family 1" evidence="1">
    <location>
        <begin position="276"/>
        <end position="433"/>
    </location>
</feature>
<sequence>MAQEIEHESEVALFLASQIQLENLEMKRRRMADALDPVTAFVYFKLREFYWTVTKQLGLGHLHNGSRTRDRSRLRRRPLLPRELAADDTLSSISSCRIFIDVTPTLRVGGKTGVQRVVREIAKRSIQDRFALPVVVENGELLSYYDHPLLPASITFREGDKFMLLDASWGILSEHLPLIQRLADVGGQLITVVHDLIPLIHPLSVTPRMTEEFNEWFEKLVLKSDRIICVSKSTAMDFIAYVARKDLATKPHLRIGWWRLGADFNDEENSSISSEAKTVTASETPYFLSVGTLEPRKCYPIALDAFERLWSRGIDARYVIIGQAGWQSESLEHRIKQHNEFGRRLLWLDKASDADLHHCYTHARALVYPSMIEGFGLPLVEAGRYGLPVIASDLPVFHEIGGDHVRYFNLLDSIDLADKIEKLYREPIEKEKMPVYSWDDSARSLASLILNDAYQTRAEVVPA</sequence>